<protein>
    <submittedName>
        <fullName evidence="2">Uncharacterized protein</fullName>
    </submittedName>
</protein>
<accession>A0A1F7W5B5</accession>
<feature type="transmembrane region" description="Helical" evidence="1">
    <location>
        <begin position="67"/>
        <end position="85"/>
    </location>
</feature>
<proteinExistence type="predicted"/>
<keyword evidence="1" id="KW-0472">Membrane</keyword>
<dbReference type="AlphaFoldDB" id="A0A1F7W5B5"/>
<reference evidence="2 3" key="1">
    <citation type="journal article" date="2016" name="Nat. Commun.">
        <title>Thousands of microbial genomes shed light on interconnected biogeochemical processes in an aquifer system.</title>
        <authorList>
            <person name="Anantharaman K."/>
            <person name="Brown C.T."/>
            <person name="Hug L.A."/>
            <person name="Sharon I."/>
            <person name="Castelle C.J."/>
            <person name="Probst A.J."/>
            <person name="Thomas B.C."/>
            <person name="Singh A."/>
            <person name="Wilkins M.J."/>
            <person name="Karaoz U."/>
            <person name="Brodie E.L."/>
            <person name="Williams K.H."/>
            <person name="Hubbard S.S."/>
            <person name="Banfield J.F."/>
        </authorList>
    </citation>
    <scope>NUCLEOTIDE SEQUENCE [LARGE SCALE GENOMIC DNA]</scope>
</reference>
<comment type="caution">
    <text evidence="2">The sequence shown here is derived from an EMBL/GenBank/DDBJ whole genome shotgun (WGS) entry which is preliminary data.</text>
</comment>
<evidence type="ECO:0000256" key="1">
    <source>
        <dbReference type="SAM" id="Phobius"/>
    </source>
</evidence>
<keyword evidence="1" id="KW-0812">Transmembrane</keyword>
<feature type="transmembrane region" description="Helical" evidence="1">
    <location>
        <begin position="28"/>
        <end position="55"/>
    </location>
</feature>
<name>A0A1F7W5B5_9BACT</name>
<dbReference type="EMBL" id="MGFD01000032">
    <property type="protein sequence ID" value="OGL98005.1"/>
    <property type="molecule type" value="Genomic_DNA"/>
</dbReference>
<organism evidence="2 3">
    <name type="scientific">Candidatus Uhrbacteria bacterium RIFOXYB2_FULL_45_11</name>
    <dbReference type="NCBI Taxonomy" id="1802421"/>
    <lineage>
        <taxon>Bacteria</taxon>
        <taxon>Candidatus Uhriibacteriota</taxon>
    </lineage>
</organism>
<evidence type="ECO:0000313" key="3">
    <source>
        <dbReference type="Proteomes" id="UP000177331"/>
    </source>
</evidence>
<dbReference type="STRING" id="1802421.A2318_01990"/>
<gene>
    <name evidence="2" type="ORF">A2318_01990</name>
</gene>
<dbReference type="Proteomes" id="UP000177331">
    <property type="component" value="Unassembled WGS sequence"/>
</dbReference>
<keyword evidence="1" id="KW-1133">Transmembrane helix</keyword>
<evidence type="ECO:0000313" key="2">
    <source>
        <dbReference type="EMBL" id="OGL98005.1"/>
    </source>
</evidence>
<sequence length="117" mass="13113">MSLVSVCAWIAWFIVVHTTDPTKSGFLGFFLFFITLGISLLSSVTLFGTLMRVWLKKDQVVYRHVVRSLRQGLILTALFLIALILSGIGLLVWWVLMLLVLIATVLELIFIGSTELS</sequence>